<dbReference type="EMBL" id="CM037029">
    <property type="protein sequence ID" value="KAH7653232.1"/>
    <property type="molecule type" value="Genomic_DNA"/>
</dbReference>
<organism evidence="1 2">
    <name type="scientific">Dioscorea alata</name>
    <name type="common">Purple yam</name>
    <dbReference type="NCBI Taxonomy" id="55571"/>
    <lineage>
        <taxon>Eukaryota</taxon>
        <taxon>Viridiplantae</taxon>
        <taxon>Streptophyta</taxon>
        <taxon>Embryophyta</taxon>
        <taxon>Tracheophyta</taxon>
        <taxon>Spermatophyta</taxon>
        <taxon>Magnoliopsida</taxon>
        <taxon>Liliopsida</taxon>
        <taxon>Dioscoreales</taxon>
        <taxon>Dioscoreaceae</taxon>
        <taxon>Dioscorea</taxon>
    </lineage>
</organism>
<dbReference type="Proteomes" id="UP000827976">
    <property type="component" value="Chromosome 19"/>
</dbReference>
<comment type="caution">
    <text evidence="1">The sequence shown here is derived from an EMBL/GenBank/DDBJ whole genome shotgun (WGS) entry which is preliminary data.</text>
</comment>
<name>A0ACB7TYU0_DIOAL</name>
<evidence type="ECO:0000313" key="1">
    <source>
        <dbReference type="EMBL" id="KAH7653232.1"/>
    </source>
</evidence>
<proteinExistence type="predicted"/>
<evidence type="ECO:0000313" key="2">
    <source>
        <dbReference type="Proteomes" id="UP000827976"/>
    </source>
</evidence>
<reference evidence="2" key="1">
    <citation type="journal article" date="2022" name="Nat. Commun.">
        <title>Chromosome evolution and the genetic basis of agronomically important traits in greater yam.</title>
        <authorList>
            <person name="Bredeson J.V."/>
            <person name="Lyons J.B."/>
            <person name="Oniyinde I.O."/>
            <person name="Okereke N.R."/>
            <person name="Kolade O."/>
            <person name="Nnabue I."/>
            <person name="Nwadili C.O."/>
            <person name="Hribova E."/>
            <person name="Parker M."/>
            <person name="Nwogha J."/>
            <person name="Shu S."/>
            <person name="Carlson J."/>
            <person name="Kariba R."/>
            <person name="Muthemba S."/>
            <person name="Knop K."/>
            <person name="Barton G.J."/>
            <person name="Sherwood A.V."/>
            <person name="Lopez-Montes A."/>
            <person name="Asiedu R."/>
            <person name="Jamnadass R."/>
            <person name="Muchugi A."/>
            <person name="Goodstein D."/>
            <person name="Egesi C.N."/>
            <person name="Featherston J."/>
            <person name="Asfaw A."/>
            <person name="Simpson G.G."/>
            <person name="Dolezel J."/>
            <person name="Hendre P.S."/>
            <person name="Van Deynze A."/>
            <person name="Kumar P.L."/>
            <person name="Obidiegwu J.E."/>
            <person name="Bhattacharjee R."/>
            <person name="Rokhsar D.S."/>
        </authorList>
    </citation>
    <scope>NUCLEOTIDE SEQUENCE [LARGE SCALE GENOMIC DNA]</scope>
    <source>
        <strain evidence="2">cv. TDa95/00328</strain>
    </source>
</reference>
<keyword evidence="2" id="KW-1185">Reference proteome</keyword>
<sequence length="688" mass="80126">MERFFKPKPKSCELETNVSSEANIGAQKRTRVEFSPDDIIADLGIRQPIEKKYDVNIRDRVRRSYLLQGPCQPIGYDFPKKQQGKEMRRFQEAWFEKYDWLEYSVAKDEAYCFYCYLFRQDRSEKGASYIFTRKGFSNWRKAFEAFNQHVDFKNQRQNVSHIDYRSRLTAVLDVVRILLVQGLAFRGHDESSSSKNKGNFLEILNWYAKRVEKVGNVINENAPGNNQLTSPLIQKYNFSLIVDESRDKSIKEQMAVILRFANKQGQVVERFLAIQHVTDTSAISLKVALDELFAHHGLSISKLRGQGYDGVSNMRGEFNGLKTLILKENLFAFYIHCFVHQLQLVVVFFAKSILVVSDFFCYTNMIVNILGASCKRKDALLQTHHQKIVERLETGEICSGKGKHQVTNLAKAGDTCWGSHFTTLIHLLTMWESVLESFEFVFVLHLMMKVLGITNELSNALQQKDQNIVNAMALIDTVKDRIQDLRDNRWDEMSIPVPNMEDKIPVRGRSNREGQWITYYHHYHMNNRFTETTTELLTCISCLDPRNSFSRFNHARLLHLAEIYYDDFSIQDLQVLKEQLHTYIYDVRRCFDFVECHDLASLAVKLVESRKHLVFPLVYRLIELALILPVATTSVERSFSAMNIIKTDLRNKIGDEWLNDMMICYIERQLFATIDDEAILVRFQNMQS</sequence>
<gene>
    <name evidence="1" type="ORF">IHE45_19G067600</name>
</gene>
<protein>
    <submittedName>
        <fullName evidence="1">Ribonuclease H-like protein</fullName>
    </submittedName>
</protein>
<accession>A0ACB7TYU0</accession>